<evidence type="ECO:0000256" key="1">
    <source>
        <dbReference type="SAM" id="Phobius"/>
    </source>
</evidence>
<protein>
    <submittedName>
        <fullName evidence="2">Uncharacterized protein</fullName>
    </submittedName>
</protein>
<keyword evidence="1" id="KW-0812">Transmembrane</keyword>
<organism evidence="2 3">
    <name type="scientific">Vigna angularis var. angularis</name>
    <dbReference type="NCBI Taxonomy" id="157739"/>
    <lineage>
        <taxon>Eukaryota</taxon>
        <taxon>Viridiplantae</taxon>
        <taxon>Streptophyta</taxon>
        <taxon>Embryophyta</taxon>
        <taxon>Tracheophyta</taxon>
        <taxon>Spermatophyta</taxon>
        <taxon>Magnoliopsida</taxon>
        <taxon>eudicotyledons</taxon>
        <taxon>Gunneridae</taxon>
        <taxon>Pentapetalae</taxon>
        <taxon>rosids</taxon>
        <taxon>fabids</taxon>
        <taxon>Fabales</taxon>
        <taxon>Fabaceae</taxon>
        <taxon>Papilionoideae</taxon>
        <taxon>50 kb inversion clade</taxon>
        <taxon>NPAAA clade</taxon>
        <taxon>indigoferoid/millettioid clade</taxon>
        <taxon>Phaseoleae</taxon>
        <taxon>Vigna</taxon>
    </lineage>
</organism>
<proteinExistence type="predicted"/>
<dbReference type="AlphaFoldDB" id="A0A0S3SSA7"/>
<accession>A0A0S3SSA7</accession>
<evidence type="ECO:0000313" key="3">
    <source>
        <dbReference type="Proteomes" id="UP000291084"/>
    </source>
</evidence>
<dbReference type="Proteomes" id="UP000291084">
    <property type="component" value="Chromosome 8"/>
</dbReference>
<feature type="transmembrane region" description="Helical" evidence="1">
    <location>
        <begin position="42"/>
        <end position="65"/>
    </location>
</feature>
<sequence>FRLVFFGLQFWNLHPSFWTCSHPLECNLNRCTRILFYRFINVIWGGISFCSVCSFGVRSFVLPIFSLKFMRIGKKNTFY</sequence>
<keyword evidence="1" id="KW-0472">Membrane</keyword>
<gene>
    <name evidence="2" type="primary">Vigan.08G248400</name>
    <name evidence="2" type="ORF">VIGAN_08248400</name>
</gene>
<keyword evidence="3" id="KW-1185">Reference proteome</keyword>
<keyword evidence="1" id="KW-1133">Transmembrane helix</keyword>
<evidence type="ECO:0000313" key="2">
    <source>
        <dbReference type="EMBL" id="BAT95710.1"/>
    </source>
</evidence>
<feature type="non-terminal residue" evidence="2">
    <location>
        <position position="1"/>
    </location>
</feature>
<name>A0A0S3SSA7_PHAAN</name>
<reference evidence="2 3" key="1">
    <citation type="journal article" date="2015" name="Sci. Rep.">
        <title>The power of single molecule real-time sequencing technology in the de novo assembly of a eukaryotic genome.</title>
        <authorList>
            <person name="Sakai H."/>
            <person name="Naito K."/>
            <person name="Ogiso-Tanaka E."/>
            <person name="Takahashi Y."/>
            <person name="Iseki K."/>
            <person name="Muto C."/>
            <person name="Satou K."/>
            <person name="Teruya K."/>
            <person name="Shiroma A."/>
            <person name="Shimoji M."/>
            <person name="Hirano T."/>
            <person name="Itoh T."/>
            <person name="Kaga A."/>
            <person name="Tomooka N."/>
        </authorList>
    </citation>
    <scope>NUCLEOTIDE SEQUENCE [LARGE SCALE GENOMIC DNA]</scope>
    <source>
        <strain evidence="3">cv. Shumari</strain>
    </source>
</reference>
<dbReference type="EMBL" id="AP015041">
    <property type="protein sequence ID" value="BAT95710.1"/>
    <property type="molecule type" value="Genomic_DNA"/>
</dbReference>